<name>A0AAU9CJF2_9BACT</name>
<evidence type="ECO:0000259" key="2">
    <source>
        <dbReference type="Pfam" id="PF03781"/>
    </source>
</evidence>
<dbReference type="SUPFAM" id="SSF48695">
    <property type="entry name" value="Multiheme cytochromes"/>
    <property type="match status" value="1"/>
</dbReference>
<feature type="domain" description="Sulfatase-modifying factor enzyme-like" evidence="2">
    <location>
        <begin position="927"/>
        <end position="1189"/>
    </location>
</feature>
<dbReference type="Proteomes" id="UP001348817">
    <property type="component" value="Chromosome"/>
</dbReference>
<dbReference type="InterPro" id="IPR011042">
    <property type="entry name" value="6-blade_b-propeller_TolB-like"/>
</dbReference>
<dbReference type="EMBL" id="AP025314">
    <property type="protein sequence ID" value="BDD08118.1"/>
    <property type="molecule type" value="Genomic_DNA"/>
</dbReference>
<feature type="signal peptide" evidence="1">
    <location>
        <begin position="1"/>
        <end position="22"/>
    </location>
</feature>
<dbReference type="InterPro" id="IPR005532">
    <property type="entry name" value="SUMF_dom"/>
</dbReference>
<keyword evidence="5" id="KW-1185">Reference proteome</keyword>
<dbReference type="RefSeq" id="WP_338393394.1">
    <property type="nucleotide sequence ID" value="NZ_AP025314.1"/>
</dbReference>
<gene>
    <name evidence="4" type="ORF">FUAX_05500</name>
</gene>
<organism evidence="4 5">
    <name type="scientific">Fulvitalea axinellae</name>
    <dbReference type="NCBI Taxonomy" id="1182444"/>
    <lineage>
        <taxon>Bacteria</taxon>
        <taxon>Pseudomonadati</taxon>
        <taxon>Bacteroidota</taxon>
        <taxon>Cytophagia</taxon>
        <taxon>Cytophagales</taxon>
        <taxon>Persicobacteraceae</taxon>
        <taxon>Fulvitalea</taxon>
    </lineage>
</organism>
<dbReference type="InterPro" id="IPR040698">
    <property type="entry name" value="HZS_alpha_mid"/>
</dbReference>
<dbReference type="InterPro" id="IPR036280">
    <property type="entry name" value="Multihaem_cyt_sf"/>
</dbReference>
<dbReference type="AlphaFoldDB" id="A0AAU9CJF2"/>
<dbReference type="GO" id="GO:0120147">
    <property type="term" value="F:formylglycine-generating oxidase activity"/>
    <property type="evidence" value="ECO:0007669"/>
    <property type="project" value="TreeGrafter"/>
</dbReference>
<dbReference type="InterPro" id="IPR016187">
    <property type="entry name" value="CTDL_fold"/>
</dbReference>
<dbReference type="Gene3D" id="3.90.1580.10">
    <property type="entry name" value="paralog of FGE (formylglycine-generating enzyme)"/>
    <property type="match status" value="1"/>
</dbReference>
<dbReference type="KEGG" id="fax:FUAX_05500"/>
<dbReference type="Pfam" id="PF03781">
    <property type="entry name" value="FGE-sulfatase"/>
    <property type="match status" value="1"/>
</dbReference>
<evidence type="ECO:0000313" key="5">
    <source>
        <dbReference type="Proteomes" id="UP001348817"/>
    </source>
</evidence>
<dbReference type="InterPro" id="IPR051043">
    <property type="entry name" value="Sulfatase_Mod_Factor_Kinase"/>
</dbReference>
<dbReference type="PANTHER" id="PTHR23150">
    <property type="entry name" value="SULFATASE MODIFYING FACTOR 1, 2"/>
    <property type="match status" value="1"/>
</dbReference>
<accession>A0AAU9CJF2</accession>
<evidence type="ECO:0008006" key="6">
    <source>
        <dbReference type="Google" id="ProtNLM"/>
    </source>
</evidence>
<sequence>MRKIFFIHLSLAIFLLTFSAGASWAQRSWSQDFAKAYKAKDKKGEWKTLWDKHPTAMFWIERHAGKNPARLIENGKFDRKIVEKTISGLKNPSAFKSALQSCADDKQLLALFEETVEALKVQERLENVNLAAIKRSVDFMTKKHSGFSDQGRYQRIKDGLPKAKADLYARKPGAVKRAMEIVELKKELLLSTPLLKSDILVTRHELGKYARRSGAPGMGMPGANWKSNANTNPKRGRGEVGLISGMNQADVNYQTVYKAEGSHVADLELNFDADKMMFSKAGPHGRWHLYEMPADGGEPKLLTPDDVPEVDFMDGTYLPSGKIMLTSNLSLQGVPCVNGNDAVALVSVMDPATKKVRQLSYGQDNEWDPVVLNNGRVMYLRWEYTDMAHYFARNLLHMNPDGTGKKEYYGSGSYWPNSFFDARPVPGHPTKIVGIVSGHHGVARAGRLVILDPMKGRKEAEGVVQEIPGYGKEVIPEIKDRLVDGVWPQFVTPYPLSEEYYLVSAKMSPNSLWGIYLVDIFDNMTLIAEAEGAGMRSPILKEKKPTPRVIPDQVNLTKKTANVYIQDIYQGPGLAGVPRGSVKELRLFTYKFVYNRTLGDHFSAGIESGWDVKRIMGTVPVEEDGSAFFQVPANTPISMQPLDEKGRAMQLMRSWMTAMPGETVSCVGCHEDRNTLPIAKPTIASRKSKPAKIKPWYGETRPMTFMNEIQPTLDRKCVSCHDGKDSHRPNFADTTMKRVIKSGVQHWYTKAHMTFGKSYWNLHPYIRRPGPESDQTMLTPMDFHASLSPLVQMLEKGHHNVELSEEEWDRLNTWIDLNVPFHGEYNKSGKFRSETPQEVRRKELALRFDTPIDNSDEELARARARRWAQGPVTPVLPEKEAPVKHKRVKAKKWPFTADMAGTLQEKAKTADGSTKTIDLGEGISIKLVRIPAGSFVMGSEEGSKDEYPRARVKVEKAFWMGAFEISNEQFRKFFPEHDSRHIDQQWKDHVFAGYPANKPEQPAIRVTWKEAMAFCQKLSEKTGMQVTLPTEAQWEWACRAGSGSDMWYGTQSTDFSAFANLADVSLQKLAVNGVDPKPVGPDHPVFRSQDFVPKVEAVDDGVMVPSGTGQYKPNAWGLYDMHGNVAEWTASDYAPYPYKAKDGRNDLNENNLKAIRGGSWRDLPKRATASYRLGFQPWQKIFNVGFRIVVLDDPKAMAQK</sequence>
<dbReference type="Pfam" id="PF18582">
    <property type="entry name" value="HZS_alpha"/>
    <property type="match status" value="1"/>
</dbReference>
<feature type="chain" id="PRO_5043459806" description="Formylglycine-generating enzyme family protein" evidence="1">
    <location>
        <begin position="23"/>
        <end position="1200"/>
    </location>
</feature>
<keyword evidence="1" id="KW-0732">Signal</keyword>
<proteinExistence type="predicted"/>
<dbReference type="SUPFAM" id="SSF82171">
    <property type="entry name" value="DPP6 N-terminal domain-like"/>
    <property type="match status" value="1"/>
</dbReference>
<feature type="domain" description="Hydrazine synthase alpha subunit middle" evidence="3">
    <location>
        <begin position="580"/>
        <end position="671"/>
    </location>
</feature>
<protein>
    <recommendedName>
        <fullName evidence="6">Formylglycine-generating enzyme family protein</fullName>
    </recommendedName>
</protein>
<dbReference type="SUPFAM" id="SSF56436">
    <property type="entry name" value="C-type lectin-like"/>
    <property type="match status" value="1"/>
</dbReference>
<dbReference type="PANTHER" id="PTHR23150:SF19">
    <property type="entry name" value="FORMYLGLYCINE-GENERATING ENZYME"/>
    <property type="match status" value="1"/>
</dbReference>
<evidence type="ECO:0000256" key="1">
    <source>
        <dbReference type="SAM" id="SignalP"/>
    </source>
</evidence>
<reference evidence="4 5" key="1">
    <citation type="submission" date="2021-12" db="EMBL/GenBank/DDBJ databases">
        <title>Genome sequencing of bacteria with rrn-lacking chromosome and rrn-plasmid.</title>
        <authorList>
            <person name="Anda M."/>
            <person name="Iwasaki W."/>
        </authorList>
    </citation>
    <scope>NUCLEOTIDE SEQUENCE [LARGE SCALE GENOMIC DNA]</scope>
    <source>
        <strain evidence="4 5">DSM 100852</strain>
    </source>
</reference>
<dbReference type="InterPro" id="IPR042095">
    <property type="entry name" value="SUMF_sf"/>
</dbReference>
<dbReference type="Gene3D" id="2.120.10.30">
    <property type="entry name" value="TolB, C-terminal domain"/>
    <property type="match status" value="1"/>
</dbReference>
<evidence type="ECO:0000313" key="4">
    <source>
        <dbReference type="EMBL" id="BDD08118.1"/>
    </source>
</evidence>
<evidence type="ECO:0000259" key="3">
    <source>
        <dbReference type="Pfam" id="PF18582"/>
    </source>
</evidence>